<proteinExistence type="predicted"/>
<evidence type="ECO:0000313" key="2">
    <source>
        <dbReference type="Proteomes" id="UP001160148"/>
    </source>
</evidence>
<keyword evidence="2" id="KW-1185">Reference proteome</keyword>
<accession>A0AAV0XG02</accession>
<sequence>MVSLKCRCMHTEDTALHILGLWLGPQQWHRVCVPCWTRWNGLGLMTSAGFLYLGHTHIYRSLSWDATLTSITRFVYSRPDRRPSFGGNGLEV</sequence>
<organism evidence="1 2">
    <name type="scientific">Macrosiphum euphorbiae</name>
    <name type="common">potato aphid</name>
    <dbReference type="NCBI Taxonomy" id="13131"/>
    <lineage>
        <taxon>Eukaryota</taxon>
        <taxon>Metazoa</taxon>
        <taxon>Ecdysozoa</taxon>
        <taxon>Arthropoda</taxon>
        <taxon>Hexapoda</taxon>
        <taxon>Insecta</taxon>
        <taxon>Pterygota</taxon>
        <taxon>Neoptera</taxon>
        <taxon>Paraneoptera</taxon>
        <taxon>Hemiptera</taxon>
        <taxon>Sternorrhyncha</taxon>
        <taxon>Aphidomorpha</taxon>
        <taxon>Aphidoidea</taxon>
        <taxon>Aphididae</taxon>
        <taxon>Macrosiphini</taxon>
        <taxon>Macrosiphum</taxon>
    </lineage>
</organism>
<dbReference type="EMBL" id="CARXXK010000004">
    <property type="protein sequence ID" value="CAI6367454.1"/>
    <property type="molecule type" value="Genomic_DNA"/>
</dbReference>
<name>A0AAV0XG02_9HEMI</name>
<reference evidence="1 2" key="1">
    <citation type="submission" date="2023-01" db="EMBL/GenBank/DDBJ databases">
        <authorList>
            <person name="Whitehead M."/>
        </authorList>
    </citation>
    <scope>NUCLEOTIDE SEQUENCE [LARGE SCALE GENOMIC DNA]</scope>
</reference>
<dbReference type="AlphaFoldDB" id="A0AAV0XG02"/>
<comment type="caution">
    <text evidence="1">The sequence shown here is derived from an EMBL/GenBank/DDBJ whole genome shotgun (WGS) entry which is preliminary data.</text>
</comment>
<evidence type="ECO:0000313" key="1">
    <source>
        <dbReference type="EMBL" id="CAI6367454.1"/>
    </source>
</evidence>
<dbReference type="Proteomes" id="UP001160148">
    <property type="component" value="Unassembled WGS sequence"/>
</dbReference>
<protein>
    <submittedName>
        <fullName evidence="1">Uncharacterized protein</fullName>
    </submittedName>
</protein>
<gene>
    <name evidence="1" type="ORF">MEUPH1_LOCUS21929</name>
</gene>